<name>A0A397TD31_9GLOM</name>
<organism evidence="1 2">
    <name type="scientific">Glomus cerebriforme</name>
    <dbReference type="NCBI Taxonomy" id="658196"/>
    <lineage>
        <taxon>Eukaryota</taxon>
        <taxon>Fungi</taxon>
        <taxon>Fungi incertae sedis</taxon>
        <taxon>Mucoromycota</taxon>
        <taxon>Glomeromycotina</taxon>
        <taxon>Glomeromycetes</taxon>
        <taxon>Glomerales</taxon>
        <taxon>Glomeraceae</taxon>
        <taxon>Glomus</taxon>
    </lineage>
</organism>
<proteinExistence type="predicted"/>
<sequence length="54" mass="6150">MERKIILCVFVSNSSFSLFVNSPLVWALGIRKQFLDFISGYGSFFAKFSSDTFT</sequence>
<keyword evidence="2" id="KW-1185">Reference proteome</keyword>
<comment type="caution">
    <text evidence="1">The sequence shown here is derived from an EMBL/GenBank/DDBJ whole genome shotgun (WGS) entry which is preliminary data.</text>
</comment>
<dbReference type="Proteomes" id="UP000265703">
    <property type="component" value="Unassembled WGS sequence"/>
</dbReference>
<evidence type="ECO:0000313" key="2">
    <source>
        <dbReference type="Proteomes" id="UP000265703"/>
    </source>
</evidence>
<gene>
    <name evidence="1" type="ORF">C1645_816268</name>
</gene>
<dbReference type="AlphaFoldDB" id="A0A397TD31"/>
<dbReference type="EMBL" id="QKYT01000055">
    <property type="protein sequence ID" value="RIA95822.1"/>
    <property type="molecule type" value="Genomic_DNA"/>
</dbReference>
<evidence type="ECO:0000313" key="1">
    <source>
        <dbReference type="EMBL" id="RIA95822.1"/>
    </source>
</evidence>
<reference evidence="1 2" key="1">
    <citation type="submission" date="2018-06" db="EMBL/GenBank/DDBJ databases">
        <title>Comparative genomics reveals the genomic features of Rhizophagus irregularis, R. cerebriforme, R. diaphanum and Gigaspora rosea, and their symbiotic lifestyle signature.</title>
        <authorList>
            <person name="Morin E."/>
            <person name="San Clemente H."/>
            <person name="Chen E.C.H."/>
            <person name="De La Providencia I."/>
            <person name="Hainaut M."/>
            <person name="Kuo A."/>
            <person name="Kohler A."/>
            <person name="Murat C."/>
            <person name="Tang N."/>
            <person name="Roy S."/>
            <person name="Loubradou J."/>
            <person name="Henrissat B."/>
            <person name="Grigoriev I.V."/>
            <person name="Corradi N."/>
            <person name="Roux C."/>
            <person name="Martin F.M."/>
        </authorList>
    </citation>
    <scope>NUCLEOTIDE SEQUENCE [LARGE SCALE GENOMIC DNA]</scope>
    <source>
        <strain evidence="1 2">DAOM 227022</strain>
    </source>
</reference>
<accession>A0A397TD31</accession>
<protein>
    <submittedName>
        <fullName evidence="1">Uncharacterized protein</fullName>
    </submittedName>
</protein>